<evidence type="ECO:0000313" key="1">
    <source>
        <dbReference type="EMBL" id="KAK4404143.1"/>
    </source>
</evidence>
<dbReference type="EMBL" id="JACGWL010000004">
    <property type="protein sequence ID" value="KAK4404143.1"/>
    <property type="molecule type" value="Genomic_DNA"/>
</dbReference>
<name>A0AAE1X3B4_9LAMI</name>
<proteinExistence type="predicted"/>
<reference evidence="1" key="1">
    <citation type="submission" date="2020-06" db="EMBL/GenBank/DDBJ databases">
        <authorList>
            <person name="Li T."/>
            <person name="Hu X."/>
            <person name="Zhang T."/>
            <person name="Song X."/>
            <person name="Zhang H."/>
            <person name="Dai N."/>
            <person name="Sheng W."/>
            <person name="Hou X."/>
            <person name="Wei L."/>
        </authorList>
    </citation>
    <scope>NUCLEOTIDE SEQUENCE</scope>
    <source>
        <strain evidence="1">K16</strain>
        <tissue evidence="1">Leaf</tissue>
    </source>
</reference>
<reference evidence="1" key="2">
    <citation type="journal article" date="2024" name="Plant">
        <title>Genomic evolution and insights into agronomic trait innovations of Sesamum species.</title>
        <authorList>
            <person name="Miao H."/>
            <person name="Wang L."/>
            <person name="Qu L."/>
            <person name="Liu H."/>
            <person name="Sun Y."/>
            <person name="Le M."/>
            <person name="Wang Q."/>
            <person name="Wei S."/>
            <person name="Zheng Y."/>
            <person name="Lin W."/>
            <person name="Duan Y."/>
            <person name="Cao H."/>
            <person name="Xiong S."/>
            <person name="Wang X."/>
            <person name="Wei L."/>
            <person name="Li C."/>
            <person name="Ma Q."/>
            <person name="Ju M."/>
            <person name="Zhao R."/>
            <person name="Li G."/>
            <person name="Mu C."/>
            <person name="Tian Q."/>
            <person name="Mei H."/>
            <person name="Zhang T."/>
            <person name="Gao T."/>
            <person name="Zhang H."/>
        </authorList>
    </citation>
    <scope>NUCLEOTIDE SEQUENCE</scope>
    <source>
        <strain evidence="1">K16</strain>
    </source>
</reference>
<dbReference type="AlphaFoldDB" id="A0AAE1X3B4"/>
<organism evidence="1 2">
    <name type="scientific">Sesamum angolense</name>
    <dbReference type="NCBI Taxonomy" id="2727404"/>
    <lineage>
        <taxon>Eukaryota</taxon>
        <taxon>Viridiplantae</taxon>
        <taxon>Streptophyta</taxon>
        <taxon>Embryophyta</taxon>
        <taxon>Tracheophyta</taxon>
        <taxon>Spermatophyta</taxon>
        <taxon>Magnoliopsida</taxon>
        <taxon>eudicotyledons</taxon>
        <taxon>Gunneridae</taxon>
        <taxon>Pentapetalae</taxon>
        <taxon>asterids</taxon>
        <taxon>lamiids</taxon>
        <taxon>Lamiales</taxon>
        <taxon>Pedaliaceae</taxon>
        <taxon>Sesamum</taxon>
    </lineage>
</organism>
<accession>A0AAE1X3B4</accession>
<protein>
    <submittedName>
        <fullName evidence="1">Uncharacterized protein</fullName>
    </submittedName>
</protein>
<evidence type="ECO:0000313" key="2">
    <source>
        <dbReference type="Proteomes" id="UP001289374"/>
    </source>
</evidence>
<sequence length="96" mass="10941">MKDLKISFVLDYKQKTHFHMDYAHPLSTPMIVHSLDVRNDPFLPLEEDGNIFGLEIPYLNAANSTRPDMILAVKILVVLGDIGTRLSILFVIFVEQ</sequence>
<keyword evidence="2" id="KW-1185">Reference proteome</keyword>
<comment type="caution">
    <text evidence="1">The sequence shown here is derived from an EMBL/GenBank/DDBJ whole genome shotgun (WGS) entry which is preliminary data.</text>
</comment>
<dbReference type="Proteomes" id="UP001289374">
    <property type="component" value="Unassembled WGS sequence"/>
</dbReference>
<gene>
    <name evidence="1" type="ORF">Sango_0782900</name>
</gene>